<dbReference type="Proteomes" id="UP000281975">
    <property type="component" value="Unassembled WGS sequence"/>
</dbReference>
<accession>A0A420WWG7</accession>
<proteinExistence type="predicted"/>
<dbReference type="Gene3D" id="3.20.20.150">
    <property type="entry name" value="Divalent-metal-dependent TIM barrel enzymes"/>
    <property type="match status" value="1"/>
</dbReference>
<dbReference type="PANTHER" id="PTHR12110:SF21">
    <property type="entry name" value="XYLOSE ISOMERASE-LIKE TIM BARREL DOMAIN-CONTAINING PROTEIN"/>
    <property type="match status" value="1"/>
</dbReference>
<protein>
    <submittedName>
        <fullName evidence="2">Sugar phosphate isomerase/epimerase</fullName>
    </submittedName>
</protein>
<feature type="domain" description="Xylose isomerase-like TIM barrel" evidence="1">
    <location>
        <begin position="17"/>
        <end position="259"/>
    </location>
</feature>
<dbReference type="RefSeq" id="WP_170150049.1">
    <property type="nucleotide sequence ID" value="NZ_RBIN01000005.1"/>
</dbReference>
<dbReference type="GO" id="GO:0016853">
    <property type="term" value="F:isomerase activity"/>
    <property type="evidence" value="ECO:0007669"/>
    <property type="project" value="UniProtKB-KW"/>
</dbReference>
<comment type="caution">
    <text evidence="2">The sequence shown here is derived from an EMBL/GenBank/DDBJ whole genome shotgun (WGS) entry which is preliminary data.</text>
</comment>
<dbReference type="PANTHER" id="PTHR12110">
    <property type="entry name" value="HYDROXYPYRUVATE ISOMERASE"/>
    <property type="match status" value="1"/>
</dbReference>
<dbReference type="InterPro" id="IPR036237">
    <property type="entry name" value="Xyl_isomerase-like_sf"/>
</dbReference>
<dbReference type="InterPro" id="IPR013022">
    <property type="entry name" value="Xyl_isomerase-like_TIM-brl"/>
</dbReference>
<evidence type="ECO:0000313" key="3">
    <source>
        <dbReference type="Proteomes" id="UP000281975"/>
    </source>
</evidence>
<reference evidence="2 3" key="1">
    <citation type="submission" date="2018-10" db="EMBL/GenBank/DDBJ databases">
        <title>Genomic Encyclopedia of Type Strains, Phase IV (KMG-IV): sequencing the most valuable type-strain genomes for metagenomic binning, comparative biology and taxonomic classification.</title>
        <authorList>
            <person name="Goeker M."/>
        </authorList>
    </citation>
    <scope>NUCLEOTIDE SEQUENCE [LARGE SCALE GENOMIC DNA]</scope>
    <source>
        <strain evidence="2 3">DSM 23229</strain>
    </source>
</reference>
<evidence type="ECO:0000313" key="2">
    <source>
        <dbReference type="EMBL" id="RKR03442.1"/>
    </source>
</evidence>
<name>A0A420WWG7_9GAMM</name>
<gene>
    <name evidence="2" type="ORF">C7446_1967</name>
</gene>
<keyword evidence="3" id="KW-1185">Reference proteome</keyword>
<dbReference type="Pfam" id="PF01261">
    <property type="entry name" value="AP_endonuc_2"/>
    <property type="match status" value="1"/>
</dbReference>
<dbReference type="AlphaFoldDB" id="A0A420WWG7"/>
<dbReference type="InterPro" id="IPR050312">
    <property type="entry name" value="IolE/XylAMocC-like"/>
</dbReference>
<organism evidence="2 3">
    <name type="scientific">Kushneria sinocarnis</name>
    <dbReference type="NCBI Taxonomy" id="595502"/>
    <lineage>
        <taxon>Bacteria</taxon>
        <taxon>Pseudomonadati</taxon>
        <taxon>Pseudomonadota</taxon>
        <taxon>Gammaproteobacteria</taxon>
        <taxon>Oceanospirillales</taxon>
        <taxon>Halomonadaceae</taxon>
        <taxon>Kushneria</taxon>
    </lineage>
</organism>
<evidence type="ECO:0000259" key="1">
    <source>
        <dbReference type="Pfam" id="PF01261"/>
    </source>
</evidence>
<sequence length="270" mass="29084">MRAIATVSLGGRLADKLEAVAAAGFGGVELFEPDVREAEESPRAIAELAARLGLTIVALQPWPDALGAPDFDTFALARLDGQLALMAELGTDRLLMCTSTRKDALTDFATNRAQLAAIAERAHATGVRVGVEALSWGHLSDYRQVWPLIEAVDHPALGIVIDSFHILARGEPLDLLTSLPGERITLVQLADAHPRAERGLLDWSRHGRCFPGEGTLLNEAFLAALQQTGYNGPWSLEIFSDDTSRRPVDEVARAGYRSLDNIDRGANNSG</sequence>
<dbReference type="SUPFAM" id="SSF51658">
    <property type="entry name" value="Xylose isomerase-like"/>
    <property type="match status" value="1"/>
</dbReference>
<keyword evidence="2" id="KW-0413">Isomerase</keyword>
<dbReference type="EMBL" id="RBIN01000005">
    <property type="protein sequence ID" value="RKR03442.1"/>
    <property type="molecule type" value="Genomic_DNA"/>
</dbReference>